<accession>A0A5N6Q2E8</accession>
<gene>
    <name evidence="1" type="ORF">E3N88_01739</name>
</gene>
<protein>
    <submittedName>
        <fullName evidence="1">Uncharacterized protein</fullName>
    </submittedName>
</protein>
<dbReference type="EMBL" id="SZYD01000001">
    <property type="protein sequence ID" value="KAD7478603.1"/>
    <property type="molecule type" value="Genomic_DNA"/>
</dbReference>
<evidence type="ECO:0000313" key="2">
    <source>
        <dbReference type="Proteomes" id="UP000326396"/>
    </source>
</evidence>
<sequence>MGICISCHTTAVVTGKLILPDGSLQEFSHPIKVSDVLRKNPSTFICNSDDMDFDKVIYPLKDDDELQPAQLYFALPLFRLKRMLQPEEMAALEVKASTALAKCNTGRHRCKNVSFSEEKRRMMGSSKVADVYTIGLGQRSHGGGIGGGGKKHTFKAMLSSIPE</sequence>
<reference evidence="1 2" key="1">
    <citation type="submission" date="2019-05" db="EMBL/GenBank/DDBJ databases">
        <title>Mikania micrantha, genome provides insights into the molecular mechanism of rapid growth.</title>
        <authorList>
            <person name="Liu B."/>
        </authorList>
    </citation>
    <scope>NUCLEOTIDE SEQUENCE [LARGE SCALE GENOMIC DNA]</scope>
    <source>
        <strain evidence="1">NLD-2019</strain>
        <tissue evidence="1">Leaf</tissue>
    </source>
</reference>
<proteinExistence type="predicted"/>
<keyword evidence="2" id="KW-1185">Reference proteome</keyword>
<dbReference type="InterPro" id="IPR025322">
    <property type="entry name" value="PADRE_dom"/>
</dbReference>
<dbReference type="Pfam" id="PF14009">
    <property type="entry name" value="PADRE"/>
    <property type="match status" value="1"/>
</dbReference>
<comment type="caution">
    <text evidence="1">The sequence shown here is derived from an EMBL/GenBank/DDBJ whole genome shotgun (WGS) entry which is preliminary data.</text>
</comment>
<name>A0A5N6Q2E8_9ASTR</name>
<dbReference type="OrthoDB" id="843671at2759"/>
<organism evidence="1 2">
    <name type="scientific">Mikania micrantha</name>
    <name type="common">bitter vine</name>
    <dbReference type="NCBI Taxonomy" id="192012"/>
    <lineage>
        <taxon>Eukaryota</taxon>
        <taxon>Viridiplantae</taxon>
        <taxon>Streptophyta</taxon>
        <taxon>Embryophyta</taxon>
        <taxon>Tracheophyta</taxon>
        <taxon>Spermatophyta</taxon>
        <taxon>Magnoliopsida</taxon>
        <taxon>eudicotyledons</taxon>
        <taxon>Gunneridae</taxon>
        <taxon>Pentapetalae</taxon>
        <taxon>asterids</taxon>
        <taxon>campanulids</taxon>
        <taxon>Asterales</taxon>
        <taxon>Asteraceae</taxon>
        <taxon>Asteroideae</taxon>
        <taxon>Heliantheae alliance</taxon>
        <taxon>Eupatorieae</taxon>
        <taxon>Mikania</taxon>
    </lineage>
</organism>
<dbReference type="AlphaFoldDB" id="A0A5N6Q2E8"/>
<dbReference type="Proteomes" id="UP000326396">
    <property type="component" value="Linkage Group LG1"/>
</dbReference>
<dbReference type="PANTHER" id="PTHR33052">
    <property type="entry name" value="DUF4228 DOMAIN PROTEIN-RELATED"/>
    <property type="match status" value="1"/>
</dbReference>
<evidence type="ECO:0000313" key="1">
    <source>
        <dbReference type="EMBL" id="KAD7478603.1"/>
    </source>
</evidence>